<dbReference type="Gene3D" id="2.60.20.10">
    <property type="entry name" value="Crystallins"/>
    <property type="match status" value="1"/>
</dbReference>
<organism evidence="2 3">
    <name type="scientific">Actinoplanes italicus</name>
    <dbReference type="NCBI Taxonomy" id="113567"/>
    <lineage>
        <taxon>Bacteria</taxon>
        <taxon>Bacillati</taxon>
        <taxon>Actinomycetota</taxon>
        <taxon>Actinomycetes</taxon>
        <taxon>Micromonosporales</taxon>
        <taxon>Micromonosporaceae</taxon>
        <taxon>Actinoplanes</taxon>
    </lineage>
</organism>
<comment type="caution">
    <text evidence="2">The sequence shown here is derived from an EMBL/GenBank/DDBJ whole genome shotgun (WGS) entry which is preliminary data.</text>
</comment>
<protein>
    <submittedName>
        <fullName evidence="2">Peptidase inhibitor family I36</fullName>
    </submittedName>
</protein>
<sequence length="120" mass="13307">MRKGMVAAAMVAGLVSTALVGAAPAFANQVCIDNDLCLYEDGRMSGGYTWFETNDSLYSGNSFDNGHSINDRVSSVSNMDHRCWRFYTDSLYRGSSWTIQPYTATNQVPHNDQYSSHKTC</sequence>
<feature type="signal peptide" evidence="1">
    <location>
        <begin position="1"/>
        <end position="27"/>
    </location>
</feature>
<dbReference type="OrthoDB" id="4554488at2"/>
<evidence type="ECO:0000313" key="2">
    <source>
        <dbReference type="EMBL" id="PRX10977.1"/>
    </source>
</evidence>
<keyword evidence="1" id="KW-0732">Signal</keyword>
<dbReference type="EMBL" id="PVMZ01000032">
    <property type="protein sequence ID" value="PRX10977.1"/>
    <property type="molecule type" value="Genomic_DNA"/>
</dbReference>
<gene>
    <name evidence="2" type="ORF">CLV67_13235</name>
</gene>
<name>A0A2T0JU63_9ACTN</name>
<dbReference type="SUPFAM" id="SSF49695">
    <property type="entry name" value="gamma-Crystallin-like"/>
    <property type="match status" value="1"/>
</dbReference>
<dbReference type="Proteomes" id="UP000239415">
    <property type="component" value="Unassembled WGS sequence"/>
</dbReference>
<accession>A0A2T0JU63</accession>
<evidence type="ECO:0000256" key="1">
    <source>
        <dbReference type="SAM" id="SignalP"/>
    </source>
</evidence>
<evidence type="ECO:0000313" key="3">
    <source>
        <dbReference type="Proteomes" id="UP000239415"/>
    </source>
</evidence>
<proteinExistence type="predicted"/>
<dbReference type="AlphaFoldDB" id="A0A2T0JU63"/>
<reference evidence="2 3" key="1">
    <citation type="submission" date="2018-03" db="EMBL/GenBank/DDBJ databases">
        <title>Genomic Encyclopedia of Archaeal and Bacterial Type Strains, Phase II (KMG-II): from individual species to whole genera.</title>
        <authorList>
            <person name="Goeker M."/>
        </authorList>
    </citation>
    <scope>NUCLEOTIDE SEQUENCE [LARGE SCALE GENOMIC DNA]</scope>
    <source>
        <strain evidence="2 3">DSM 43146</strain>
    </source>
</reference>
<dbReference type="Pfam" id="PF03995">
    <property type="entry name" value="Inhibitor_I36"/>
    <property type="match status" value="1"/>
</dbReference>
<feature type="chain" id="PRO_5015455206" evidence="1">
    <location>
        <begin position="28"/>
        <end position="120"/>
    </location>
</feature>
<keyword evidence="3" id="KW-1185">Reference proteome</keyword>
<dbReference type="InterPro" id="IPR011024">
    <property type="entry name" value="G_crystallin-like"/>
</dbReference>